<proteinExistence type="predicted"/>
<dbReference type="Gene3D" id="1.10.1660.10">
    <property type="match status" value="1"/>
</dbReference>
<comment type="caution">
    <text evidence="6">The sequence shown here is derived from an EMBL/GenBank/DDBJ whole genome shotgun (WGS) entry which is preliminary data.</text>
</comment>
<dbReference type="GO" id="GO:0003700">
    <property type="term" value="F:DNA-binding transcription factor activity"/>
    <property type="evidence" value="ECO:0007669"/>
    <property type="project" value="InterPro"/>
</dbReference>
<evidence type="ECO:0000313" key="7">
    <source>
        <dbReference type="Proteomes" id="UP000051888"/>
    </source>
</evidence>
<dbReference type="AlphaFoldDB" id="A0A0Q3WTS7"/>
<name>A0A0Q3WTS7_9BACI</name>
<evidence type="ECO:0000256" key="4">
    <source>
        <dbReference type="ARBA" id="ARBA00023163"/>
    </source>
</evidence>
<dbReference type="STRING" id="157838.AN964_21080"/>
<evidence type="ECO:0000259" key="5">
    <source>
        <dbReference type="PROSITE" id="PS50937"/>
    </source>
</evidence>
<dbReference type="Pfam" id="PF13411">
    <property type="entry name" value="MerR_1"/>
    <property type="match status" value="1"/>
</dbReference>
<dbReference type="InterPro" id="IPR012925">
    <property type="entry name" value="TipAS_dom"/>
</dbReference>
<organism evidence="6 7">
    <name type="scientific">Heyndrickxia shackletonii</name>
    <dbReference type="NCBI Taxonomy" id="157838"/>
    <lineage>
        <taxon>Bacteria</taxon>
        <taxon>Bacillati</taxon>
        <taxon>Bacillota</taxon>
        <taxon>Bacilli</taxon>
        <taxon>Bacillales</taxon>
        <taxon>Bacillaceae</taxon>
        <taxon>Heyndrickxia</taxon>
    </lineage>
</organism>
<dbReference type="PROSITE" id="PS50937">
    <property type="entry name" value="HTH_MERR_2"/>
    <property type="match status" value="1"/>
</dbReference>
<dbReference type="PANTHER" id="PTHR30204">
    <property type="entry name" value="REDOX-CYCLING DRUG-SENSING TRANSCRIPTIONAL ACTIVATOR SOXR"/>
    <property type="match status" value="1"/>
</dbReference>
<evidence type="ECO:0000256" key="1">
    <source>
        <dbReference type="ARBA" id="ARBA00023015"/>
    </source>
</evidence>
<dbReference type="EMBL" id="LJJC01000006">
    <property type="protein sequence ID" value="KQL51589.1"/>
    <property type="molecule type" value="Genomic_DNA"/>
</dbReference>
<dbReference type="OrthoDB" id="9814833at2"/>
<keyword evidence="1" id="KW-0805">Transcription regulation</keyword>
<dbReference type="SUPFAM" id="SSF89082">
    <property type="entry name" value="Antibiotic binding domain of TipA-like multidrug resistance regulators"/>
    <property type="match status" value="1"/>
</dbReference>
<dbReference type="InterPro" id="IPR009061">
    <property type="entry name" value="DNA-bd_dom_put_sf"/>
</dbReference>
<dbReference type="GO" id="GO:0003677">
    <property type="term" value="F:DNA binding"/>
    <property type="evidence" value="ECO:0007669"/>
    <property type="project" value="UniProtKB-KW"/>
</dbReference>
<keyword evidence="4" id="KW-0804">Transcription</keyword>
<evidence type="ECO:0000256" key="2">
    <source>
        <dbReference type="ARBA" id="ARBA00023125"/>
    </source>
</evidence>
<keyword evidence="3" id="KW-0010">Activator</keyword>
<accession>A0A0Q3WTS7</accession>
<dbReference type="Proteomes" id="UP000051888">
    <property type="component" value="Unassembled WGS sequence"/>
</dbReference>
<evidence type="ECO:0000256" key="3">
    <source>
        <dbReference type="ARBA" id="ARBA00023159"/>
    </source>
</evidence>
<dbReference type="InterPro" id="IPR000551">
    <property type="entry name" value="MerR-type_HTH_dom"/>
</dbReference>
<dbReference type="RefSeq" id="WP_055741891.1">
    <property type="nucleotide sequence ID" value="NZ_JAAIWL010000023.1"/>
</dbReference>
<dbReference type="InterPro" id="IPR047057">
    <property type="entry name" value="MerR_fam"/>
</dbReference>
<reference evidence="6 7" key="1">
    <citation type="submission" date="2015-09" db="EMBL/GenBank/DDBJ databases">
        <title>Genome sequencing project for genomic taxonomy and phylogenomics of Bacillus-like bacteria.</title>
        <authorList>
            <person name="Liu B."/>
            <person name="Wang J."/>
            <person name="Zhu Y."/>
            <person name="Liu G."/>
            <person name="Chen Q."/>
            <person name="Chen Z."/>
            <person name="Lan J."/>
            <person name="Che J."/>
            <person name="Ge C."/>
            <person name="Shi H."/>
            <person name="Pan Z."/>
            <person name="Liu X."/>
        </authorList>
    </citation>
    <scope>NUCLEOTIDE SEQUENCE [LARGE SCALE GENOMIC DNA]</scope>
    <source>
        <strain evidence="6 7">LMG 18435</strain>
    </source>
</reference>
<protein>
    <submittedName>
        <fullName evidence="6">MerR family transcriptional regulator</fullName>
    </submittedName>
</protein>
<sequence>MMYTVKELSDLAKVTIKTLHYYHKIGLLLPCEVSEAGYRLYGMKELERLQQILFYRELDFPLKKIKQILDDEPDRLSILFEQRQLIAARKERLEELMQTLDQSIAHARKGEAMDQQEMFKGFNTEKEWENALLEQREYLKEKYNYDVLEGNSIDVNDMNESAIEAKYFMDNMASALREGLRFDDKKVQQLILQHLDFLNHHGHKMDTSIFAEQARFFLADDFHRTMLEQQQKGLSYYLCIAAEALATENRNK</sequence>
<feature type="domain" description="HTH merR-type" evidence="5">
    <location>
        <begin position="2"/>
        <end position="71"/>
    </location>
</feature>
<dbReference type="Gene3D" id="1.10.490.50">
    <property type="entry name" value="Antibiotic binding domain of TipA-like multidrug resistance regulators"/>
    <property type="match status" value="1"/>
</dbReference>
<dbReference type="PATRIC" id="fig|157838.3.peg.4625"/>
<dbReference type="SMART" id="SM00422">
    <property type="entry name" value="HTH_MERR"/>
    <property type="match status" value="1"/>
</dbReference>
<keyword evidence="2" id="KW-0238">DNA-binding</keyword>
<gene>
    <name evidence="6" type="ORF">AN964_21080</name>
</gene>
<dbReference type="CDD" id="cd01106">
    <property type="entry name" value="HTH_TipAL-Mta"/>
    <property type="match status" value="1"/>
</dbReference>
<dbReference type="PANTHER" id="PTHR30204:SF90">
    <property type="entry name" value="HTH-TYPE TRANSCRIPTIONAL ACTIVATOR MTA"/>
    <property type="match status" value="1"/>
</dbReference>
<dbReference type="InterPro" id="IPR036244">
    <property type="entry name" value="TipA-like_antibiotic-bd"/>
</dbReference>
<dbReference type="SUPFAM" id="SSF46955">
    <property type="entry name" value="Putative DNA-binding domain"/>
    <property type="match status" value="1"/>
</dbReference>
<keyword evidence="7" id="KW-1185">Reference proteome</keyword>
<dbReference type="Pfam" id="PF07739">
    <property type="entry name" value="TipAS"/>
    <property type="match status" value="1"/>
</dbReference>
<evidence type="ECO:0000313" key="6">
    <source>
        <dbReference type="EMBL" id="KQL51589.1"/>
    </source>
</evidence>